<proteinExistence type="predicted"/>
<dbReference type="HOGENOM" id="CLU_859771_0_0_7"/>
<name>Q6ALP2_DESPS</name>
<dbReference type="AlphaFoldDB" id="Q6ALP2"/>
<evidence type="ECO:0000256" key="1">
    <source>
        <dbReference type="SAM" id="Coils"/>
    </source>
</evidence>
<reference evidence="4" key="1">
    <citation type="journal article" date="2004" name="Environ. Microbiol.">
        <title>The genome of Desulfotalea psychrophila, a sulfate-reducing bacterium from permanently cold Arctic sediments.</title>
        <authorList>
            <person name="Rabus R."/>
            <person name="Ruepp A."/>
            <person name="Frickey T."/>
            <person name="Rattei T."/>
            <person name="Fartmann B."/>
            <person name="Stark M."/>
            <person name="Bauer M."/>
            <person name="Zibat A."/>
            <person name="Lombardot T."/>
            <person name="Becker I."/>
            <person name="Amann J."/>
            <person name="Gellner K."/>
            <person name="Teeling H."/>
            <person name="Leuschner W.D."/>
            <person name="Gloeckner F.-O."/>
            <person name="Lupas A.N."/>
            <person name="Amann R."/>
            <person name="Klenk H.-P."/>
        </authorList>
    </citation>
    <scope>NUCLEOTIDE SEQUENCE [LARGE SCALE GENOMIC DNA]</scope>
    <source>
        <strain evidence="4">DSM 12343 / LSv54</strain>
    </source>
</reference>
<dbReference type="STRING" id="177439.DP2004"/>
<feature type="region of interest" description="Disordered" evidence="2">
    <location>
        <begin position="1"/>
        <end position="22"/>
    </location>
</feature>
<keyword evidence="4" id="KW-1185">Reference proteome</keyword>
<evidence type="ECO:0000313" key="4">
    <source>
        <dbReference type="Proteomes" id="UP000000602"/>
    </source>
</evidence>
<dbReference type="EMBL" id="CR522870">
    <property type="protein sequence ID" value="CAG36733.1"/>
    <property type="molecule type" value="Genomic_DNA"/>
</dbReference>
<feature type="region of interest" description="Disordered" evidence="2">
    <location>
        <begin position="236"/>
        <end position="257"/>
    </location>
</feature>
<feature type="coiled-coil region" evidence="1">
    <location>
        <begin position="154"/>
        <end position="186"/>
    </location>
</feature>
<accession>Q6ALP2</accession>
<feature type="region of interest" description="Disordered" evidence="2">
    <location>
        <begin position="271"/>
        <end position="290"/>
    </location>
</feature>
<gene>
    <name evidence="3" type="ordered locus">DP2004</name>
</gene>
<keyword evidence="1" id="KW-0175">Coiled coil</keyword>
<dbReference type="KEGG" id="dps:DP2004"/>
<protein>
    <submittedName>
        <fullName evidence="3">Uncharacterized protein</fullName>
    </submittedName>
</protein>
<evidence type="ECO:0000313" key="3">
    <source>
        <dbReference type="EMBL" id="CAG36733.1"/>
    </source>
</evidence>
<dbReference type="RefSeq" id="WP_011189245.1">
    <property type="nucleotide sequence ID" value="NC_006138.1"/>
</dbReference>
<dbReference type="Proteomes" id="UP000000602">
    <property type="component" value="Chromosome"/>
</dbReference>
<organism evidence="3 4">
    <name type="scientific">Desulfotalea psychrophila (strain LSv54 / DSM 12343)</name>
    <dbReference type="NCBI Taxonomy" id="177439"/>
    <lineage>
        <taxon>Bacteria</taxon>
        <taxon>Pseudomonadati</taxon>
        <taxon>Thermodesulfobacteriota</taxon>
        <taxon>Desulfobulbia</taxon>
        <taxon>Desulfobulbales</taxon>
        <taxon>Desulfocapsaceae</taxon>
        <taxon>Desulfotalea</taxon>
    </lineage>
</organism>
<feature type="region of interest" description="Disordered" evidence="2">
    <location>
        <begin position="52"/>
        <end position="72"/>
    </location>
</feature>
<sequence>MSVENAGNNFDELVEQYGDENGNIPDTIMSEYLDTGLIPEGDTAAVDVIADEESRPSDQELANPVPDENPLAVEDPAMVKEPARSEENATDQETVVMAKDGVHHIPFSELESERARVKTLEAELATSKQVAAAKLPELDEAELVELAEDYPEIAERFQAMMKEKQLAQEQEENNTQQSQFDQAVAEFNPFYLEAKNDPLFWEWFDKQPADVRAVEQVADPEAIALVVSRYQDSLTVENDDTAEKGDPEKAAEAPKQTAEEIAQAAMAEAKKPAEMQSLSDVPGASTQADKLSLLDNETNAINLMSTMESMSPDDIEEYLSRSL</sequence>
<feature type="compositionally biased region" description="Basic and acidic residues" evidence="2">
    <location>
        <begin position="241"/>
        <end position="252"/>
    </location>
</feature>
<evidence type="ECO:0000256" key="2">
    <source>
        <dbReference type="SAM" id="MobiDB-lite"/>
    </source>
</evidence>